<comment type="caution">
    <text evidence="1">The sequence shown here is derived from an EMBL/GenBank/DDBJ whole genome shotgun (WGS) entry which is preliminary data.</text>
</comment>
<name>A0ABQ7NIQ5_BRACM</name>
<dbReference type="EMBL" id="JADBGQ010000002">
    <property type="protein sequence ID" value="KAG5410730.1"/>
    <property type="molecule type" value="Genomic_DNA"/>
</dbReference>
<reference evidence="1 2" key="1">
    <citation type="submission" date="2021-03" db="EMBL/GenBank/DDBJ databases">
        <authorList>
            <person name="King G.J."/>
            <person name="Bancroft I."/>
            <person name="Baten A."/>
            <person name="Bloomfield J."/>
            <person name="Borpatragohain P."/>
            <person name="He Z."/>
            <person name="Irish N."/>
            <person name="Irwin J."/>
            <person name="Liu K."/>
            <person name="Mauleon R.P."/>
            <person name="Moore J."/>
            <person name="Morris R."/>
            <person name="Ostergaard L."/>
            <person name="Wang B."/>
            <person name="Wells R."/>
        </authorList>
    </citation>
    <scope>NUCLEOTIDE SEQUENCE [LARGE SCALE GENOMIC DNA]</scope>
    <source>
        <strain evidence="1">R-o-18</strain>
        <tissue evidence="1">Leaf</tissue>
    </source>
</reference>
<protein>
    <recommendedName>
        <fullName evidence="3">FAD-binding FR-type domain-containing protein</fullName>
    </recommendedName>
</protein>
<gene>
    <name evidence="1" type="primary">A02g506880.1_BraROA</name>
    <name evidence="1" type="ORF">IGI04_007049</name>
</gene>
<dbReference type="Proteomes" id="UP000823674">
    <property type="component" value="Chromosome A02"/>
</dbReference>
<evidence type="ECO:0000313" key="1">
    <source>
        <dbReference type="EMBL" id="KAG5410730.1"/>
    </source>
</evidence>
<proteinExistence type="predicted"/>
<organism evidence="1 2">
    <name type="scientific">Brassica rapa subsp. trilocularis</name>
    <dbReference type="NCBI Taxonomy" id="1813537"/>
    <lineage>
        <taxon>Eukaryota</taxon>
        <taxon>Viridiplantae</taxon>
        <taxon>Streptophyta</taxon>
        <taxon>Embryophyta</taxon>
        <taxon>Tracheophyta</taxon>
        <taxon>Spermatophyta</taxon>
        <taxon>Magnoliopsida</taxon>
        <taxon>eudicotyledons</taxon>
        <taxon>Gunneridae</taxon>
        <taxon>Pentapetalae</taxon>
        <taxon>rosids</taxon>
        <taxon>malvids</taxon>
        <taxon>Brassicales</taxon>
        <taxon>Brassicaceae</taxon>
        <taxon>Brassiceae</taxon>
        <taxon>Brassica</taxon>
    </lineage>
</organism>
<accession>A0ABQ7NIQ5</accession>
<evidence type="ECO:0008006" key="3">
    <source>
        <dbReference type="Google" id="ProtNLM"/>
    </source>
</evidence>
<sequence>MDGFQTFFCLISDVGLNLLSHILPLKLRTTFISYISFGESSSAPPCTTNRRAFFENVSPTTSRSFEIVITEAGPHGFTFGFLPKRPRTIRVGHLFYILDSPCLILQCET</sequence>
<keyword evidence="2" id="KW-1185">Reference proteome</keyword>
<evidence type="ECO:0000313" key="2">
    <source>
        <dbReference type="Proteomes" id="UP000823674"/>
    </source>
</evidence>